<reference evidence="5 6" key="1">
    <citation type="submission" date="2020-07" db="EMBL/GenBank/DDBJ databases">
        <title>Exploring microbial biodiversity for novel pathways involved in the catabolism of aromatic compounds derived from lignin.</title>
        <authorList>
            <person name="Elkins J."/>
        </authorList>
    </citation>
    <scope>NUCLEOTIDE SEQUENCE [LARGE SCALE GENOMIC DNA]</scope>
    <source>
        <strain evidence="3 6">H2C3B</strain>
        <strain evidence="4 5">H2C3C</strain>
    </source>
</reference>
<feature type="transmembrane region" description="Helical" evidence="2">
    <location>
        <begin position="12"/>
        <end position="29"/>
    </location>
</feature>
<evidence type="ECO:0000256" key="2">
    <source>
        <dbReference type="SAM" id="Phobius"/>
    </source>
</evidence>
<organism evidence="4 5">
    <name type="scientific">Paraburkholderia bryophila</name>
    <dbReference type="NCBI Taxonomy" id="420952"/>
    <lineage>
        <taxon>Bacteria</taxon>
        <taxon>Pseudomonadati</taxon>
        <taxon>Pseudomonadota</taxon>
        <taxon>Betaproteobacteria</taxon>
        <taxon>Burkholderiales</taxon>
        <taxon>Burkholderiaceae</taxon>
        <taxon>Paraburkholderia</taxon>
    </lineage>
</organism>
<dbReference type="EMBL" id="JACCAS010000001">
    <property type="protein sequence ID" value="NYH21252.1"/>
    <property type="molecule type" value="Genomic_DNA"/>
</dbReference>
<evidence type="ECO:0000313" key="6">
    <source>
        <dbReference type="Proteomes" id="UP000572540"/>
    </source>
</evidence>
<dbReference type="Proteomes" id="UP000572540">
    <property type="component" value="Unassembled WGS sequence"/>
</dbReference>
<proteinExistence type="predicted"/>
<keyword evidence="2" id="KW-1133">Transmembrane helix</keyword>
<keyword evidence="5" id="KW-1185">Reference proteome</keyword>
<dbReference type="AlphaFoldDB" id="A0A7Y9WI28"/>
<feature type="compositionally biased region" description="Basic residues" evidence="1">
    <location>
        <begin position="48"/>
        <end position="59"/>
    </location>
</feature>
<evidence type="ECO:0000313" key="4">
    <source>
        <dbReference type="EMBL" id="NYH21252.1"/>
    </source>
</evidence>
<comment type="caution">
    <text evidence="4">The sequence shown here is derived from an EMBL/GenBank/DDBJ whole genome shotgun (WGS) entry which is preliminary data.</text>
</comment>
<evidence type="ECO:0000256" key="1">
    <source>
        <dbReference type="SAM" id="MobiDB-lite"/>
    </source>
</evidence>
<dbReference type="RefSeq" id="WP_179703159.1">
    <property type="nucleotide sequence ID" value="NZ_JACCAS010000001.1"/>
</dbReference>
<feature type="region of interest" description="Disordered" evidence="1">
    <location>
        <begin position="38"/>
        <end position="74"/>
    </location>
</feature>
<evidence type="ECO:0000313" key="3">
    <source>
        <dbReference type="EMBL" id="NYH19693.1"/>
    </source>
</evidence>
<protein>
    <submittedName>
        <fullName evidence="4">Uncharacterized protein</fullName>
    </submittedName>
</protein>
<dbReference type="EMBL" id="JACCAU010000001">
    <property type="protein sequence ID" value="NYH19693.1"/>
    <property type="molecule type" value="Genomic_DNA"/>
</dbReference>
<evidence type="ECO:0000313" key="5">
    <source>
        <dbReference type="Proteomes" id="UP000540929"/>
    </source>
</evidence>
<gene>
    <name evidence="4" type="ORF">GGD40_000731</name>
    <name evidence="3" type="ORF">GGD41_006921</name>
</gene>
<keyword evidence="2" id="KW-0812">Transmembrane</keyword>
<dbReference type="Proteomes" id="UP000540929">
    <property type="component" value="Unassembled WGS sequence"/>
</dbReference>
<accession>A0A7Y9WI28</accession>
<sequence length="74" mass="8325">MSMLMTLLPADWLSWSVGGGLSLVFLWLISVPPMHDRGADHIDAQQKPPHRAHTRRCYRARMDQSGRARKGNAA</sequence>
<keyword evidence="2" id="KW-0472">Membrane</keyword>
<name>A0A7Y9WI28_9BURK</name>